<evidence type="ECO:0000256" key="4">
    <source>
        <dbReference type="ARBA" id="ARBA00023002"/>
    </source>
</evidence>
<evidence type="ECO:0000259" key="10">
    <source>
        <dbReference type="PROSITE" id="PS51352"/>
    </source>
</evidence>
<dbReference type="InterPro" id="IPR050924">
    <property type="entry name" value="Peroxiredoxin_BCP/PrxQ"/>
</dbReference>
<dbReference type="PROSITE" id="PS51352">
    <property type="entry name" value="THIOREDOXIN_2"/>
    <property type="match status" value="1"/>
</dbReference>
<sequence>MAREEPVAVGETAPDVGAMLVRPDGTVEETTLGALTDDRPVLLSFYTVDFSPDCIDEWCSFRDFDWFSSGEHVQVVGASKSSAGLHRRFIDYLGLNFPLFADTDLELSDAFGVTYRALGITRRSRRSCFLLDSDLRVRYRWLSDHWLDPTRDKPPVDAIHDAVTEELDVSGPETFGF</sequence>
<evidence type="ECO:0000256" key="8">
    <source>
        <dbReference type="ARBA" id="ARBA00038489"/>
    </source>
</evidence>
<reference evidence="11 12" key="1">
    <citation type="submission" date="2018-12" db="EMBL/GenBank/DDBJ databases">
        <title>Complete genome sequence of Haloplanus rallus MBLA0036.</title>
        <authorList>
            <person name="Nam Y.-d."/>
            <person name="Kang J."/>
            <person name="Chung W.-H."/>
            <person name="Park Y.S."/>
        </authorList>
    </citation>
    <scope>NUCLEOTIDE SEQUENCE [LARGE SCALE GENOMIC DNA]</scope>
    <source>
        <strain evidence="11 12">MBLA0036</strain>
    </source>
</reference>
<dbReference type="PANTHER" id="PTHR42801">
    <property type="entry name" value="THIOREDOXIN-DEPENDENT PEROXIDE REDUCTASE"/>
    <property type="match status" value="1"/>
</dbReference>
<evidence type="ECO:0000256" key="9">
    <source>
        <dbReference type="ARBA" id="ARBA00049091"/>
    </source>
</evidence>
<dbReference type="Proteomes" id="UP000428325">
    <property type="component" value="Chromosome"/>
</dbReference>
<evidence type="ECO:0000256" key="1">
    <source>
        <dbReference type="ARBA" id="ARBA00013017"/>
    </source>
</evidence>
<dbReference type="EC" id="1.11.1.24" evidence="1"/>
<organism evidence="11 12">
    <name type="scientific">Haloplanus rallus</name>
    <dbReference type="NCBI Taxonomy" id="1816183"/>
    <lineage>
        <taxon>Archaea</taxon>
        <taxon>Methanobacteriati</taxon>
        <taxon>Methanobacteriota</taxon>
        <taxon>Stenosarchaea group</taxon>
        <taxon>Halobacteria</taxon>
        <taxon>Halobacteriales</taxon>
        <taxon>Haloferacaceae</taxon>
        <taxon>Haloplanus</taxon>
    </lineage>
</organism>
<evidence type="ECO:0000313" key="12">
    <source>
        <dbReference type="Proteomes" id="UP000428325"/>
    </source>
</evidence>
<dbReference type="GeneID" id="43369811"/>
<dbReference type="InterPro" id="IPR000866">
    <property type="entry name" value="AhpC/TSA"/>
</dbReference>
<evidence type="ECO:0000256" key="7">
    <source>
        <dbReference type="ARBA" id="ARBA00032824"/>
    </source>
</evidence>
<feature type="domain" description="Thioredoxin" evidence="10">
    <location>
        <begin position="7"/>
        <end position="168"/>
    </location>
</feature>
<evidence type="ECO:0000256" key="5">
    <source>
        <dbReference type="ARBA" id="ARBA00023157"/>
    </source>
</evidence>
<keyword evidence="2" id="KW-0575">Peroxidase</keyword>
<dbReference type="KEGG" id="hra:EI982_09700"/>
<dbReference type="GO" id="GO:0008379">
    <property type="term" value="F:thioredoxin peroxidase activity"/>
    <property type="evidence" value="ECO:0007669"/>
    <property type="project" value="TreeGrafter"/>
</dbReference>
<dbReference type="PANTHER" id="PTHR42801:SF4">
    <property type="entry name" value="AHPC_TSA FAMILY PROTEIN"/>
    <property type="match status" value="1"/>
</dbReference>
<dbReference type="OrthoDB" id="165617at2157"/>
<dbReference type="EMBL" id="CP034345">
    <property type="protein sequence ID" value="QGX95046.1"/>
    <property type="molecule type" value="Genomic_DNA"/>
</dbReference>
<keyword evidence="4" id="KW-0560">Oxidoreductase</keyword>
<evidence type="ECO:0000313" key="11">
    <source>
        <dbReference type="EMBL" id="QGX95046.1"/>
    </source>
</evidence>
<dbReference type="AlphaFoldDB" id="A0A6B9F3P4"/>
<evidence type="ECO:0000256" key="2">
    <source>
        <dbReference type="ARBA" id="ARBA00022559"/>
    </source>
</evidence>
<keyword evidence="5" id="KW-1015">Disulfide bond</keyword>
<dbReference type="InterPro" id="IPR036249">
    <property type="entry name" value="Thioredoxin-like_sf"/>
</dbReference>
<keyword evidence="12" id="KW-1185">Reference proteome</keyword>
<comment type="similarity">
    <text evidence="8">Belongs to the peroxiredoxin family. BCP/PrxQ subfamily.</text>
</comment>
<dbReference type="GO" id="GO:0045454">
    <property type="term" value="P:cell redox homeostasis"/>
    <property type="evidence" value="ECO:0007669"/>
    <property type="project" value="TreeGrafter"/>
</dbReference>
<dbReference type="Gene3D" id="3.40.30.10">
    <property type="entry name" value="Glutaredoxin"/>
    <property type="match status" value="1"/>
</dbReference>
<dbReference type="GO" id="GO:0034599">
    <property type="term" value="P:cellular response to oxidative stress"/>
    <property type="evidence" value="ECO:0007669"/>
    <property type="project" value="TreeGrafter"/>
</dbReference>
<dbReference type="RefSeq" id="WP_157689502.1">
    <property type="nucleotide sequence ID" value="NZ_CP034345.1"/>
</dbReference>
<dbReference type="InterPro" id="IPR013766">
    <property type="entry name" value="Thioredoxin_domain"/>
</dbReference>
<evidence type="ECO:0000256" key="6">
    <source>
        <dbReference type="ARBA" id="ARBA00023284"/>
    </source>
</evidence>
<evidence type="ECO:0000256" key="3">
    <source>
        <dbReference type="ARBA" id="ARBA00022862"/>
    </source>
</evidence>
<dbReference type="GO" id="GO:0005737">
    <property type="term" value="C:cytoplasm"/>
    <property type="evidence" value="ECO:0007669"/>
    <property type="project" value="TreeGrafter"/>
</dbReference>
<dbReference type="SUPFAM" id="SSF52833">
    <property type="entry name" value="Thioredoxin-like"/>
    <property type="match status" value="1"/>
</dbReference>
<gene>
    <name evidence="11" type="ORF">EI982_09700</name>
</gene>
<dbReference type="Pfam" id="PF00578">
    <property type="entry name" value="AhpC-TSA"/>
    <property type="match status" value="1"/>
</dbReference>
<proteinExistence type="inferred from homology"/>
<protein>
    <recommendedName>
        <fullName evidence="1">thioredoxin-dependent peroxiredoxin</fullName>
        <ecNumber evidence="1">1.11.1.24</ecNumber>
    </recommendedName>
    <alternativeName>
        <fullName evidence="7">Thioredoxin peroxidase</fullName>
    </alternativeName>
</protein>
<accession>A0A6B9F3P4</accession>
<keyword evidence="3" id="KW-0049">Antioxidant</keyword>
<name>A0A6B9F3P4_9EURY</name>
<keyword evidence="6" id="KW-0676">Redox-active center</keyword>
<comment type="catalytic activity">
    <reaction evidence="9">
        <text>a hydroperoxide + [thioredoxin]-dithiol = an alcohol + [thioredoxin]-disulfide + H2O</text>
        <dbReference type="Rhea" id="RHEA:62620"/>
        <dbReference type="Rhea" id="RHEA-COMP:10698"/>
        <dbReference type="Rhea" id="RHEA-COMP:10700"/>
        <dbReference type="ChEBI" id="CHEBI:15377"/>
        <dbReference type="ChEBI" id="CHEBI:29950"/>
        <dbReference type="ChEBI" id="CHEBI:30879"/>
        <dbReference type="ChEBI" id="CHEBI:35924"/>
        <dbReference type="ChEBI" id="CHEBI:50058"/>
        <dbReference type="EC" id="1.11.1.24"/>
    </reaction>
</comment>